<dbReference type="AlphaFoldDB" id="A0A8J2KMJ5"/>
<accession>A0A8J2KMJ5</accession>
<dbReference type="Proteomes" id="UP000708208">
    <property type="component" value="Unassembled WGS sequence"/>
</dbReference>
<evidence type="ECO:0000313" key="2">
    <source>
        <dbReference type="EMBL" id="CAG7819758.1"/>
    </source>
</evidence>
<gene>
    <name evidence="2" type="ORF">AFUS01_LOCUS30188</name>
</gene>
<keyword evidence="3" id="KW-1185">Reference proteome</keyword>
<sequence>MRLFNHMVPFFATVMFWMCRVLKAVATLVTDFVLPAICVFEIPQGLEVQLNQNQDAEKFFDALDYPAWENDNAVIPVLRNAYRKG</sequence>
<keyword evidence="1" id="KW-0732">Signal</keyword>
<evidence type="ECO:0000313" key="3">
    <source>
        <dbReference type="Proteomes" id="UP000708208"/>
    </source>
</evidence>
<feature type="chain" id="PRO_5035286781" evidence="1">
    <location>
        <begin position="25"/>
        <end position="85"/>
    </location>
</feature>
<evidence type="ECO:0000256" key="1">
    <source>
        <dbReference type="SAM" id="SignalP"/>
    </source>
</evidence>
<feature type="signal peptide" evidence="1">
    <location>
        <begin position="1"/>
        <end position="24"/>
    </location>
</feature>
<proteinExistence type="predicted"/>
<dbReference type="EMBL" id="CAJVCH010458937">
    <property type="protein sequence ID" value="CAG7819758.1"/>
    <property type="molecule type" value="Genomic_DNA"/>
</dbReference>
<protein>
    <submittedName>
        <fullName evidence="2">Uncharacterized protein</fullName>
    </submittedName>
</protein>
<name>A0A8J2KMJ5_9HEXA</name>
<comment type="caution">
    <text evidence="2">The sequence shown here is derived from an EMBL/GenBank/DDBJ whole genome shotgun (WGS) entry which is preliminary data.</text>
</comment>
<organism evidence="2 3">
    <name type="scientific">Allacma fusca</name>
    <dbReference type="NCBI Taxonomy" id="39272"/>
    <lineage>
        <taxon>Eukaryota</taxon>
        <taxon>Metazoa</taxon>
        <taxon>Ecdysozoa</taxon>
        <taxon>Arthropoda</taxon>
        <taxon>Hexapoda</taxon>
        <taxon>Collembola</taxon>
        <taxon>Symphypleona</taxon>
        <taxon>Sminthuridae</taxon>
        <taxon>Allacma</taxon>
    </lineage>
</organism>
<reference evidence="2" key="1">
    <citation type="submission" date="2021-06" db="EMBL/GenBank/DDBJ databases">
        <authorList>
            <person name="Hodson N. C."/>
            <person name="Mongue J. A."/>
            <person name="Jaron S. K."/>
        </authorList>
    </citation>
    <scope>NUCLEOTIDE SEQUENCE</scope>
</reference>